<sequence>MVFLNFRKTLIGDIRLPVVFSGSSSPQGDRLAVDGVFARKTQLKSAVEKVCLSENTSDYFHQIYVKSWSSNRLSIVKE</sequence>
<dbReference type="Proteomes" id="UP001054945">
    <property type="component" value="Unassembled WGS sequence"/>
</dbReference>
<accession>A0AAV4XYQ4</accession>
<reference evidence="1 2" key="1">
    <citation type="submission" date="2021-06" db="EMBL/GenBank/DDBJ databases">
        <title>Caerostris extrusa draft genome.</title>
        <authorList>
            <person name="Kono N."/>
            <person name="Arakawa K."/>
        </authorList>
    </citation>
    <scope>NUCLEOTIDE SEQUENCE [LARGE SCALE GENOMIC DNA]</scope>
</reference>
<dbReference type="AlphaFoldDB" id="A0AAV4XYQ4"/>
<organism evidence="1 2">
    <name type="scientific">Caerostris extrusa</name>
    <name type="common">Bark spider</name>
    <name type="synonym">Caerostris bankana</name>
    <dbReference type="NCBI Taxonomy" id="172846"/>
    <lineage>
        <taxon>Eukaryota</taxon>
        <taxon>Metazoa</taxon>
        <taxon>Ecdysozoa</taxon>
        <taxon>Arthropoda</taxon>
        <taxon>Chelicerata</taxon>
        <taxon>Arachnida</taxon>
        <taxon>Araneae</taxon>
        <taxon>Araneomorphae</taxon>
        <taxon>Entelegynae</taxon>
        <taxon>Araneoidea</taxon>
        <taxon>Araneidae</taxon>
        <taxon>Caerostris</taxon>
    </lineage>
</organism>
<proteinExistence type="predicted"/>
<evidence type="ECO:0000313" key="1">
    <source>
        <dbReference type="EMBL" id="GIY99019.1"/>
    </source>
</evidence>
<keyword evidence="2" id="KW-1185">Reference proteome</keyword>
<evidence type="ECO:0000313" key="2">
    <source>
        <dbReference type="Proteomes" id="UP001054945"/>
    </source>
</evidence>
<gene>
    <name evidence="1" type="ORF">CEXT_49141</name>
</gene>
<dbReference type="EMBL" id="BPLR01018370">
    <property type="protein sequence ID" value="GIY99019.1"/>
    <property type="molecule type" value="Genomic_DNA"/>
</dbReference>
<comment type="caution">
    <text evidence="1">The sequence shown here is derived from an EMBL/GenBank/DDBJ whole genome shotgun (WGS) entry which is preliminary data.</text>
</comment>
<protein>
    <submittedName>
        <fullName evidence="1">Uncharacterized protein</fullName>
    </submittedName>
</protein>
<name>A0AAV4XYQ4_CAEEX</name>